<dbReference type="RefSeq" id="WP_094788023.1">
    <property type="nucleotide sequence ID" value="NZ_NDXW01000001.1"/>
</dbReference>
<evidence type="ECO:0000313" key="3">
    <source>
        <dbReference type="EMBL" id="RDH44980.1"/>
    </source>
</evidence>
<dbReference type="Pfam" id="PF14403">
    <property type="entry name" value="CP_ATPgrasp_2"/>
    <property type="match status" value="1"/>
</dbReference>
<dbReference type="Gene3D" id="3.40.50.11290">
    <property type="match status" value="1"/>
</dbReference>
<dbReference type="PANTHER" id="PTHR34595">
    <property type="entry name" value="BLR5612 PROTEIN"/>
    <property type="match status" value="1"/>
</dbReference>
<dbReference type="PANTHER" id="PTHR34595:SF2">
    <property type="entry name" value="BLR2978 PROTEIN"/>
    <property type="match status" value="1"/>
</dbReference>
<feature type="domain" description="DUF403" evidence="1">
    <location>
        <begin position="527"/>
        <end position="850"/>
    </location>
</feature>
<dbReference type="InterPro" id="IPR051680">
    <property type="entry name" value="ATP-dep_Glu-Cys_Ligase-2"/>
</dbReference>
<dbReference type="Proteomes" id="UP000257039">
    <property type="component" value="Unassembled WGS sequence"/>
</dbReference>
<keyword evidence="4" id="KW-1185">Reference proteome</keyword>
<dbReference type="InterPro" id="IPR025841">
    <property type="entry name" value="CP_ATPgrasp_2"/>
</dbReference>
<dbReference type="InterPro" id="IPR007296">
    <property type="entry name" value="DUF403"/>
</dbReference>
<comment type="caution">
    <text evidence="3">The sequence shown here is derived from an EMBL/GenBank/DDBJ whole genome shotgun (WGS) entry which is preliminary data.</text>
</comment>
<proteinExistence type="predicted"/>
<dbReference type="Pfam" id="PF04168">
    <property type="entry name" value="Alpha-E"/>
    <property type="match status" value="1"/>
</dbReference>
<accession>A0A4P9VSJ4</accession>
<reference evidence="3 4" key="1">
    <citation type="submission" date="2017-04" db="EMBL/GenBank/DDBJ databases">
        <title>Draft genome sequence of Zooshikella ganghwensis VG4 isolated from Red Sea sediments.</title>
        <authorList>
            <person name="Rehman Z."/>
            <person name="Alam I."/>
            <person name="Kamau A."/>
            <person name="Bajic V."/>
            <person name="Leiknes T."/>
        </authorList>
    </citation>
    <scope>NUCLEOTIDE SEQUENCE [LARGE SCALE GENOMIC DNA]</scope>
    <source>
        <strain evidence="3 4">VG4</strain>
    </source>
</reference>
<sequence>MSTPILWTYANNDQYPPPQASDEWLQQYCQHLKPEFLDEMWSGEQLSIKPAWQPLIQQLNSLSPNAFHKPRLEAKRLLQENGTTYNVHSQANQSLRSWQLDPLPLVLAENEWQSLERGLQQRALLFDCILQDLYGERRLLKQNVIPPELVFAHPGFQRPCDQVRLALSHQLMHFAVDIARGADGQFWVLADRAQNPSGAGYALECRMIMNRIIPEAMRSITVHRLYHFFQSWRNGLQALVSQHSDEARIVVLTPGPDNDTYYEHAYLATYLGYLLVQGDDLTVRDGKVWLKSLAGLQRVDIILRKTDDLSCDPLELQQDSQQGVPGLLQAVRNQTVAINNPLGSSILENPGLLAFLPAIAKNLLGETLQLPAVGTWWCGQKPALEHVLTNFEKLVIKPIFGNGSCYYPALMTAEEQQQLKDKIKQMPYFYVGQQQPQLATTPTLINDELLPRYYQLRTFLIAEGGSYVALPGGLTRIANNNEGWFQWQTNGGISKDTWILSHEVDRPIRLQPMTPGGVAVQSYEGILPSRAAESLFWVGRYIERAEGSSRLLRTIMDHINNQDEFASEADQQCLYVLLTGLTVMTNTLPGFTGEDTKQKCKQPNPELISLVRDSERVGSLAQVLAAFLHASFSVRDLWSSDTWRTIDDIDDILGQLYCPPTDLGDLQSCLDELITTIMAFTGLTAESMPHESGWYLFDLGRRIERSLLQISLTQSCFSQGLDETVEHLLQEALLVNNESLITHRRRYRSLQQMENTLALLILDETNPRALAYQIYRIQRLIDHLPHRHQQREYSAEQRIILATATRLRLATANMLAQRGEDGQLHVLIELLEACNSNLLELANTLHHTYFSHTEQAQQLTSMSAEIAMPNEVNV</sequence>
<gene>
    <name evidence="3" type="ORF">B9G39_16905</name>
</gene>
<dbReference type="AlphaFoldDB" id="A0A4P9VSJ4"/>
<dbReference type="SUPFAM" id="SSF56059">
    <property type="entry name" value="Glutathione synthetase ATP-binding domain-like"/>
    <property type="match status" value="1"/>
</dbReference>
<evidence type="ECO:0000313" key="4">
    <source>
        <dbReference type="Proteomes" id="UP000257039"/>
    </source>
</evidence>
<feature type="domain" description="Circularly permuted ATP-grasp type 2" evidence="2">
    <location>
        <begin position="104"/>
        <end position="478"/>
    </location>
</feature>
<organism evidence="3 4">
    <name type="scientific">Zooshikella ganghwensis</name>
    <dbReference type="NCBI Taxonomy" id="202772"/>
    <lineage>
        <taxon>Bacteria</taxon>
        <taxon>Pseudomonadati</taxon>
        <taxon>Pseudomonadota</taxon>
        <taxon>Gammaproteobacteria</taxon>
        <taxon>Oceanospirillales</taxon>
        <taxon>Zooshikellaceae</taxon>
        <taxon>Zooshikella</taxon>
    </lineage>
</organism>
<dbReference type="Gene3D" id="3.30.1490.270">
    <property type="match status" value="1"/>
</dbReference>
<dbReference type="EMBL" id="NDXW01000001">
    <property type="protein sequence ID" value="RDH44980.1"/>
    <property type="molecule type" value="Genomic_DNA"/>
</dbReference>
<evidence type="ECO:0000259" key="1">
    <source>
        <dbReference type="Pfam" id="PF04168"/>
    </source>
</evidence>
<evidence type="ECO:0000259" key="2">
    <source>
        <dbReference type="Pfam" id="PF14403"/>
    </source>
</evidence>
<name>A0A4P9VSJ4_9GAMM</name>
<protein>
    <submittedName>
        <fullName evidence="3">Uncharacterized protein</fullName>
    </submittedName>
</protein>